<name>A0A162ZL37_PHYB8</name>
<dbReference type="GeneID" id="29002997"/>
<keyword evidence="1" id="KW-1133">Transmembrane helix</keyword>
<dbReference type="RefSeq" id="XP_018285581.1">
    <property type="nucleotide sequence ID" value="XM_018442091.1"/>
</dbReference>
<proteinExistence type="predicted"/>
<gene>
    <name evidence="2" type="ORF">PHYBLDRAFT_69409</name>
</gene>
<evidence type="ECO:0000313" key="3">
    <source>
        <dbReference type="Proteomes" id="UP000077315"/>
    </source>
</evidence>
<dbReference type="EMBL" id="KV440999">
    <property type="protein sequence ID" value="OAD67541.1"/>
    <property type="molecule type" value="Genomic_DNA"/>
</dbReference>
<evidence type="ECO:0000313" key="2">
    <source>
        <dbReference type="EMBL" id="OAD67541.1"/>
    </source>
</evidence>
<keyword evidence="3" id="KW-1185">Reference proteome</keyword>
<accession>A0A162ZL37</accession>
<sequence length="123" mass="14880">MLEWIALCTSWYTIKLYRNIFTMLTLTLMFMCVYMYVYVYVFMIVYHYTAVNAQEDITAHKEVLQLTIFRFYGFIKIMSDRARQKFNSRKKGDDVSRWEMTFSGWRQHFDFTGVVSNIIVDLN</sequence>
<feature type="transmembrane region" description="Helical" evidence="1">
    <location>
        <begin position="20"/>
        <end position="43"/>
    </location>
</feature>
<dbReference type="VEuPathDB" id="FungiDB:PHYBLDRAFT_69409"/>
<organism evidence="2 3">
    <name type="scientific">Phycomyces blakesleeanus (strain ATCC 8743b / DSM 1359 / FGSC 10004 / NBRC 33097 / NRRL 1555)</name>
    <dbReference type="NCBI Taxonomy" id="763407"/>
    <lineage>
        <taxon>Eukaryota</taxon>
        <taxon>Fungi</taxon>
        <taxon>Fungi incertae sedis</taxon>
        <taxon>Mucoromycota</taxon>
        <taxon>Mucoromycotina</taxon>
        <taxon>Mucoromycetes</taxon>
        <taxon>Mucorales</taxon>
        <taxon>Phycomycetaceae</taxon>
        <taxon>Phycomyces</taxon>
    </lineage>
</organism>
<keyword evidence="1" id="KW-0472">Membrane</keyword>
<keyword evidence="1" id="KW-0812">Transmembrane</keyword>
<dbReference type="Proteomes" id="UP000077315">
    <property type="component" value="Unassembled WGS sequence"/>
</dbReference>
<reference evidence="3" key="1">
    <citation type="submission" date="2015-06" db="EMBL/GenBank/DDBJ databases">
        <title>Expansion of signal transduction pathways in fungi by whole-genome duplication.</title>
        <authorList>
            <consortium name="DOE Joint Genome Institute"/>
            <person name="Corrochano L.M."/>
            <person name="Kuo A."/>
            <person name="Marcet-Houben M."/>
            <person name="Polaino S."/>
            <person name="Salamov A."/>
            <person name="Villalobos J.M."/>
            <person name="Alvarez M.I."/>
            <person name="Avalos J."/>
            <person name="Benito E.P."/>
            <person name="Benoit I."/>
            <person name="Burger G."/>
            <person name="Camino L.P."/>
            <person name="Canovas D."/>
            <person name="Cerda-Olmedo E."/>
            <person name="Cheng J.-F."/>
            <person name="Dominguez A."/>
            <person name="Elias M."/>
            <person name="Eslava A.P."/>
            <person name="Glaser F."/>
            <person name="Grimwood J."/>
            <person name="Gutierrez G."/>
            <person name="Heitman J."/>
            <person name="Henrissat B."/>
            <person name="Iturriaga E.A."/>
            <person name="Lang B.F."/>
            <person name="Lavin J.L."/>
            <person name="Lee S."/>
            <person name="Li W."/>
            <person name="Lindquist E."/>
            <person name="Lopez-Garcia S."/>
            <person name="Luque E.M."/>
            <person name="Marcos A.T."/>
            <person name="Martin J."/>
            <person name="McCluskey K."/>
            <person name="Medina H.R."/>
            <person name="Miralles-Duran A."/>
            <person name="Miyazaki A."/>
            <person name="Munoz-Torres E."/>
            <person name="Oguiza J.A."/>
            <person name="Ohm R."/>
            <person name="Olmedo M."/>
            <person name="Orejas M."/>
            <person name="Ortiz-Castellanos L."/>
            <person name="Pisabarro A.G."/>
            <person name="Rodriguez-Romero J."/>
            <person name="Ruiz-Herrera J."/>
            <person name="Ruiz-Vazquez R."/>
            <person name="Sanz C."/>
            <person name="Schackwitz W."/>
            <person name="Schmutz J."/>
            <person name="Shahriari M."/>
            <person name="Shelest E."/>
            <person name="Silva-Franco F."/>
            <person name="Soanes D."/>
            <person name="Syed K."/>
            <person name="Tagua V.G."/>
            <person name="Talbot N.J."/>
            <person name="Thon M."/>
            <person name="De vries R.P."/>
            <person name="Wiebenga A."/>
            <person name="Yadav J.S."/>
            <person name="Braun E.L."/>
            <person name="Baker S."/>
            <person name="Garre V."/>
            <person name="Horwitz B."/>
            <person name="Torres-Martinez S."/>
            <person name="Idnurm A."/>
            <person name="Herrera-Estrella A."/>
            <person name="Gabaldon T."/>
            <person name="Grigoriev I.V."/>
        </authorList>
    </citation>
    <scope>NUCLEOTIDE SEQUENCE [LARGE SCALE GENOMIC DNA]</scope>
    <source>
        <strain evidence="3">NRRL 1555(-)</strain>
    </source>
</reference>
<dbReference type="InParanoid" id="A0A162ZL37"/>
<protein>
    <submittedName>
        <fullName evidence="2">Uncharacterized protein</fullName>
    </submittedName>
</protein>
<evidence type="ECO:0000256" key="1">
    <source>
        <dbReference type="SAM" id="Phobius"/>
    </source>
</evidence>
<dbReference type="AlphaFoldDB" id="A0A162ZL37"/>